<evidence type="ECO:0000313" key="2">
    <source>
        <dbReference type="EMBL" id="MCD7470954.1"/>
    </source>
</evidence>
<comment type="caution">
    <text evidence="2">The sequence shown here is derived from an EMBL/GenBank/DDBJ whole genome shotgun (WGS) entry which is preliminary data.</text>
</comment>
<keyword evidence="1" id="KW-0812">Transmembrane</keyword>
<sequence>MSESVGWEVFLSGGYLWWVSGAWVVGFAGRRGEGKREGAARGFGVIFGWGFGKEEGGIGLRGEKKKERRKMTVVGETEGEKMKGKGGMAVVLFFRRSGMAGRRGEREKRERRRLV</sequence>
<gene>
    <name evidence="2" type="ORF">HAX54_011205</name>
</gene>
<keyword evidence="3" id="KW-1185">Reference proteome</keyword>
<keyword evidence="1" id="KW-0472">Membrane</keyword>
<keyword evidence="1" id="KW-1133">Transmembrane helix</keyword>
<name>A0ABS8THH7_DATST</name>
<evidence type="ECO:0000256" key="1">
    <source>
        <dbReference type="SAM" id="Phobius"/>
    </source>
</evidence>
<organism evidence="2 3">
    <name type="scientific">Datura stramonium</name>
    <name type="common">Jimsonweed</name>
    <name type="synonym">Common thornapple</name>
    <dbReference type="NCBI Taxonomy" id="4076"/>
    <lineage>
        <taxon>Eukaryota</taxon>
        <taxon>Viridiplantae</taxon>
        <taxon>Streptophyta</taxon>
        <taxon>Embryophyta</taxon>
        <taxon>Tracheophyta</taxon>
        <taxon>Spermatophyta</taxon>
        <taxon>Magnoliopsida</taxon>
        <taxon>eudicotyledons</taxon>
        <taxon>Gunneridae</taxon>
        <taxon>Pentapetalae</taxon>
        <taxon>asterids</taxon>
        <taxon>lamiids</taxon>
        <taxon>Solanales</taxon>
        <taxon>Solanaceae</taxon>
        <taxon>Solanoideae</taxon>
        <taxon>Datureae</taxon>
        <taxon>Datura</taxon>
    </lineage>
</organism>
<dbReference type="Proteomes" id="UP000823775">
    <property type="component" value="Unassembled WGS sequence"/>
</dbReference>
<dbReference type="EMBL" id="JACEIK010001634">
    <property type="protein sequence ID" value="MCD7470954.1"/>
    <property type="molecule type" value="Genomic_DNA"/>
</dbReference>
<evidence type="ECO:0000313" key="3">
    <source>
        <dbReference type="Proteomes" id="UP000823775"/>
    </source>
</evidence>
<accession>A0ABS8THH7</accession>
<protein>
    <submittedName>
        <fullName evidence="2">Uncharacterized protein</fullName>
    </submittedName>
</protein>
<reference evidence="2 3" key="1">
    <citation type="journal article" date="2021" name="BMC Genomics">
        <title>Datura genome reveals duplications of psychoactive alkaloid biosynthetic genes and high mutation rate following tissue culture.</title>
        <authorList>
            <person name="Rajewski A."/>
            <person name="Carter-House D."/>
            <person name="Stajich J."/>
            <person name="Litt A."/>
        </authorList>
    </citation>
    <scope>NUCLEOTIDE SEQUENCE [LARGE SCALE GENOMIC DNA]</scope>
    <source>
        <strain evidence="2">AR-01</strain>
    </source>
</reference>
<proteinExistence type="predicted"/>
<feature type="transmembrane region" description="Helical" evidence="1">
    <location>
        <begin position="6"/>
        <end position="28"/>
    </location>
</feature>